<dbReference type="OrthoDB" id="418349at2759"/>
<dbReference type="SUPFAM" id="SSF55120">
    <property type="entry name" value="Pseudouridine synthase"/>
    <property type="match status" value="1"/>
</dbReference>
<dbReference type="Proteomes" id="UP000001876">
    <property type="component" value="Unassembled WGS sequence"/>
</dbReference>
<feature type="domain" description="Pseudouridine synthase RsuA/RluA-like" evidence="4">
    <location>
        <begin position="61"/>
        <end position="227"/>
    </location>
</feature>
<dbReference type="InterPro" id="IPR020103">
    <property type="entry name" value="PsdUridine_synth_cat_dom_sf"/>
</dbReference>
<evidence type="ECO:0000259" key="4">
    <source>
        <dbReference type="Pfam" id="PF00849"/>
    </source>
</evidence>
<feature type="region of interest" description="Disordered" evidence="3">
    <location>
        <begin position="1"/>
        <end position="40"/>
    </location>
</feature>
<dbReference type="InterPro" id="IPR006224">
    <property type="entry name" value="PsdUridine_synth_RluA-like_CS"/>
</dbReference>
<evidence type="ECO:0000313" key="6">
    <source>
        <dbReference type="Proteomes" id="UP000001876"/>
    </source>
</evidence>
<evidence type="ECO:0000313" key="5">
    <source>
        <dbReference type="EMBL" id="EEH56062.1"/>
    </source>
</evidence>
<evidence type="ECO:0000256" key="1">
    <source>
        <dbReference type="ARBA" id="ARBA00000073"/>
    </source>
</evidence>
<sequence>MAALAAAARASPLAAPSRRARHRRDHIRARASPPTSPSVVDDADADAVVVADPFVVFENDDVLCVHKPAGASFHGDDLATRRPGVLARIRQLQASGTLRGSDYDGPLHSVHRLDKVTSGALLFAKRPDVAAALGAAFASRRVHKYYVALSARRPSKKMGTVRGVMARSRRGTWKLTRDERRGGGGAAAAAETRFVGRGIVGHGESKRPLRLIVFRPLTGKTHQLRVAAKSLGSPVLGDAAYAGKDAAASEDRAYLHAAALRFALNGEVVAVTCKPTEGAEWRSPADGGGGGGDVGGFDLAWRELGFDALLDDPSGVWFEGHDALRSSGAELLEG</sequence>
<dbReference type="Gene3D" id="3.30.2350.10">
    <property type="entry name" value="Pseudouridine synthase"/>
    <property type="match status" value="1"/>
</dbReference>
<dbReference type="EMBL" id="GG663741">
    <property type="protein sequence ID" value="EEH56062.1"/>
    <property type="molecule type" value="Genomic_DNA"/>
</dbReference>
<dbReference type="KEGG" id="mpp:MICPUCDRAFT_59535"/>
<name>C1MVW5_MICPC</name>
<keyword evidence="6" id="KW-1185">Reference proteome</keyword>
<dbReference type="PROSITE" id="PS01129">
    <property type="entry name" value="PSI_RLU"/>
    <property type="match status" value="1"/>
</dbReference>
<reference evidence="5 6" key="1">
    <citation type="journal article" date="2009" name="Science">
        <title>Green evolution and dynamic adaptations revealed by genomes of the marine picoeukaryotes Micromonas.</title>
        <authorList>
            <person name="Worden A.Z."/>
            <person name="Lee J.H."/>
            <person name="Mock T."/>
            <person name="Rouze P."/>
            <person name="Simmons M.P."/>
            <person name="Aerts A.L."/>
            <person name="Allen A.E."/>
            <person name="Cuvelier M.L."/>
            <person name="Derelle E."/>
            <person name="Everett M.V."/>
            <person name="Foulon E."/>
            <person name="Grimwood J."/>
            <person name="Gundlach H."/>
            <person name="Henrissat B."/>
            <person name="Napoli C."/>
            <person name="McDonald S.M."/>
            <person name="Parker M.S."/>
            <person name="Rombauts S."/>
            <person name="Salamov A."/>
            <person name="Von Dassow P."/>
            <person name="Badger J.H."/>
            <person name="Coutinho P.M."/>
            <person name="Demir E."/>
            <person name="Dubchak I."/>
            <person name="Gentemann C."/>
            <person name="Eikrem W."/>
            <person name="Gready J.E."/>
            <person name="John U."/>
            <person name="Lanier W."/>
            <person name="Lindquist E.A."/>
            <person name="Lucas S."/>
            <person name="Mayer K.F."/>
            <person name="Moreau H."/>
            <person name="Not F."/>
            <person name="Otillar R."/>
            <person name="Panaud O."/>
            <person name="Pangilinan J."/>
            <person name="Paulsen I."/>
            <person name="Piegu B."/>
            <person name="Poliakov A."/>
            <person name="Robbens S."/>
            <person name="Schmutz J."/>
            <person name="Toulza E."/>
            <person name="Wyss T."/>
            <person name="Zelensky A."/>
            <person name="Zhou K."/>
            <person name="Armbrust E.V."/>
            <person name="Bhattacharya D."/>
            <person name="Goodenough U.W."/>
            <person name="Van de Peer Y."/>
            <person name="Grigoriev I.V."/>
        </authorList>
    </citation>
    <scope>NUCLEOTIDE SEQUENCE [LARGE SCALE GENOMIC DNA]</scope>
    <source>
        <strain evidence="5 6">CCMP1545</strain>
    </source>
</reference>
<dbReference type="Pfam" id="PF00849">
    <property type="entry name" value="PseudoU_synth_2"/>
    <property type="match status" value="1"/>
</dbReference>
<dbReference type="PANTHER" id="PTHR21600">
    <property type="entry name" value="MITOCHONDRIAL RNA PSEUDOURIDINE SYNTHASE"/>
    <property type="match status" value="1"/>
</dbReference>
<comment type="similarity">
    <text evidence="2">Belongs to the pseudouridine synthase RluA family.</text>
</comment>
<dbReference type="CDD" id="cd02869">
    <property type="entry name" value="PseudoU_synth_RluA_like"/>
    <property type="match status" value="1"/>
</dbReference>
<evidence type="ECO:0000256" key="3">
    <source>
        <dbReference type="SAM" id="MobiDB-lite"/>
    </source>
</evidence>
<dbReference type="InterPro" id="IPR050188">
    <property type="entry name" value="RluA_PseudoU_synthase"/>
</dbReference>
<organism evidence="6">
    <name type="scientific">Micromonas pusilla (strain CCMP1545)</name>
    <name type="common">Picoplanktonic green alga</name>
    <dbReference type="NCBI Taxonomy" id="564608"/>
    <lineage>
        <taxon>Eukaryota</taxon>
        <taxon>Viridiplantae</taxon>
        <taxon>Chlorophyta</taxon>
        <taxon>Mamiellophyceae</taxon>
        <taxon>Mamiellales</taxon>
        <taxon>Mamiellaceae</taxon>
        <taxon>Micromonas</taxon>
    </lineage>
</organism>
<dbReference type="GO" id="GO:0000455">
    <property type="term" value="P:enzyme-directed rRNA pseudouridine synthesis"/>
    <property type="evidence" value="ECO:0007669"/>
    <property type="project" value="TreeGrafter"/>
</dbReference>
<proteinExistence type="inferred from homology"/>
<dbReference type="eggNOG" id="KOG1919">
    <property type="taxonomic scope" value="Eukaryota"/>
</dbReference>
<dbReference type="GO" id="GO:0003723">
    <property type="term" value="F:RNA binding"/>
    <property type="evidence" value="ECO:0007669"/>
    <property type="project" value="InterPro"/>
</dbReference>
<feature type="compositionally biased region" description="Basic residues" evidence="3">
    <location>
        <begin position="18"/>
        <end position="29"/>
    </location>
</feature>
<comment type="catalytic activity">
    <reaction evidence="1">
        <text>a uridine in RNA = a pseudouridine in RNA</text>
        <dbReference type="Rhea" id="RHEA:48348"/>
        <dbReference type="Rhea" id="RHEA-COMP:12068"/>
        <dbReference type="Rhea" id="RHEA-COMP:12069"/>
        <dbReference type="ChEBI" id="CHEBI:65314"/>
        <dbReference type="ChEBI" id="CHEBI:65315"/>
    </reaction>
</comment>
<feature type="compositionally biased region" description="Low complexity" evidence="3">
    <location>
        <begin position="1"/>
        <end position="17"/>
    </location>
</feature>
<dbReference type="OMA" id="HACAIRI"/>
<dbReference type="AlphaFoldDB" id="C1MVW5"/>
<dbReference type="RefSeq" id="XP_003060110.1">
    <property type="nucleotide sequence ID" value="XM_003060064.1"/>
</dbReference>
<accession>C1MVW5</accession>
<evidence type="ECO:0000256" key="2">
    <source>
        <dbReference type="ARBA" id="ARBA00010876"/>
    </source>
</evidence>
<dbReference type="GO" id="GO:0009982">
    <property type="term" value="F:pseudouridine synthase activity"/>
    <property type="evidence" value="ECO:0007669"/>
    <property type="project" value="InterPro"/>
</dbReference>
<dbReference type="GeneID" id="9685548"/>
<gene>
    <name evidence="5" type="ORF">MICPUCDRAFT_59535</name>
</gene>
<protein>
    <submittedName>
        <fullName evidence="5">Predicted protein</fullName>
    </submittedName>
</protein>
<dbReference type="PANTHER" id="PTHR21600:SF87">
    <property type="entry name" value="RNA PSEUDOURIDYLATE SYNTHASE DOMAIN-CONTAINING PROTEIN 1"/>
    <property type="match status" value="1"/>
</dbReference>
<dbReference type="InterPro" id="IPR006145">
    <property type="entry name" value="PsdUridine_synth_RsuA/RluA"/>
</dbReference>